<dbReference type="eggNOG" id="COG1813">
    <property type="taxonomic scope" value="Bacteria"/>
</dbReference>
<gene>
    <name evidence="1" type="ordered locus">Afer_0056</name>
</gene>
<dbReference type="HOGENOM" id="CLU_1840761_0_0_11"/>
<reference evidence="1 2" key="1">
    <citation type="journal article" date="2009" name="Stand. Genomic Sci.">
        <title>Complete genome sequence of Acidimicrobium ferrooxidans type strain (ICP).</title>
        <authorList>
            <person name="Clum A."/>
            <person name="Nolan M."/>
            <person name="Lang E."/>
            <person name="Glavina Del Rio T."/>
            <person name="Tice H."/>
            <person name="Copeland A."/>
            <person name="Cheng J.F."/>
            <person name="Lucas S."/>
            <person name="Chen F."/>
            <person name="Bruce D."/>
            <person name="Goodwin L."/>
            <person name="Pitluck S."/>
            <person name="Ivanova N."/>
            <person name="Mavrommatis K."/>
            <person name="Mikhailova N."/>
            <person name="Pati A."/>
            <person name="Chen A."/>
            <person name="Palaniappan K."/>
            <person name="Goker M."/>
            <person name="Spring S."/>
            <person name="Land M."/>
            <person name="Hauser L."/>
            <person name="Chang Y.J."/>
            <person name="Jeffries C.C."/>
            <person name="Chain P."/>
            <person name="Bristow J."/>
            <person name="Eisen J.A."/>
            <person name="Markowitz V."/>
            <person name="Hugenholtz P."/>
            <person name="Kyrpides N.C."/>
            <person name="Klenk H.P."/>
            <person name="Lapidus A."/>
        </authorList>
    </citation>
    <scope>NUCLEOTIDE SEQUENCE [LARGE SCALE GENOMIC DNA]</scope>
    <source>
        <strain evidence="2">DSM 10331 / JCM 15462 / NBRC 103882 / ICP</strain>
    </source>
</reference>
<dbReference type="KEGG" id="afo:Afer_0056"/>
<organism evidence="1 2">
    <name type="scientific">Acidimicrobium ferrooxidans (strain DSM 10331 / JCM 15462 / NBRC 103882 / ICP)</name>
    <dbReference type="NCBI Taxonomy" id="525909"/>
    <lineage>
        <taxon>Bacteria</taxon>
        <taxon>Bacillati</taxon>
        <taxon>Actinomycetota</taxon>
        <taxon>Acidimicrobiia</taxon>
        <taxon>Acidimicrobiales</taxon>
        <taxon>Acidimicrobiaceae</taxon>
        <taxon>Acidimicrobium</taxon>
    </lineage>
</organism>
<sequence>MDLVLRPQVRRGAKPVADVATTITELLHTEGVRSAWREVLDFVDDVRGSSRLGKAWLVADPPPLCGDTRFDAALAGIVEFLCNEAGIAAPSWTTEATRYVEPWWFVAGLPGYEAMALRDSPVELKRHGVFVNEGAFDRV</sequence>
<accession>C7M1I0</accession>
<protein>
    <submittedName>
        <fullName evidence="1">Uncharacterized protein</fullName>
    </submittedName>
</protein>
<dbReference type="AlphaFoldDB" id="C7M1I0"/>
<dbReference type="Proteomes" id="UP000000771">
    <property type="component" value="Chromosome"/>
</dbReference>
<dbReference type="EMBL" id="CP001631">
    <property type="protein sequence ID" value="ACU53029.1"/>
    <property type="molecule type" value="Genomic_DNA"/>
</dbReference>
<name>C7M1I0_ACIFD</name>
<keyword evidence="2" id="KW-1185">Reference proteome</keyword>
<evidence type="ECO:0000313" key="2">
    <source>
        <dbReference type="Proteomes" id="UP000000771"/>
    </source>
</evidence>
<proteinExistence type="predicted"/>
<evidence type="ECO:0000313" key="1">
    <source>
        <dbReference type="EMBL" id="ACU53029.1"/>
    </source>
</evidence>